<protein>
    <submittedName>
        <fullName evidence="2">CACTA en-spm transposon protein</fullName>
    </submittedName>
</protein>
<evidence type="ECO:0000256" key="1">
    <source>
        <dbReference type="SAM" id="MobiDB-lite"/>
    </source>
</evidence>
<evidence type="ECO:0000313" key="2">
    <source>
        <dbReference type="EMBL" id="TYK14447.1"/>
    </source>
</evidence>
<accession>A0A5D3CR87</accession>
<evidence type="ECO:0000313" key="3">
    <source>
        <dbReference type="Proteomes" id="UP000321947"/>
    </source>
</evidence>
<name>A0A5D3CR87_CUCMM</name>
<comment type="caution">
    <text evidence="2">The sequence shown here is derived from an EMBL/GenBank/DDBJ whole genome shotgun (WGS) entry which is preliminary data.</text>
</comment>
<gene>
    <name evidence="2" type="ORF">E5676_scaffold186G001090</name>
</gene>
<feature type="region of interest" description="Disordered" evidence="1">
    <location>
        <begin position="63"/>
        <end position="83"/>
    </location>
</feature>
<proteinExistence type="predicted"/>
<organism evidence="2 3">
    <name type="scientific">Cucumis melo var. makuwa</name>
    <name type="common">Oriental melon</name>
    <dbReference type="NCBI Taxonomy" id="1194695"/>
    <lineage>
        <taxon>Eukaryota</taxon>
        <taxon>Viridiplantae</taxon>
        <taxon>Streptophyta</taxon>
        <taxon>Embryophyta</taxon>
        <taxon>Tracheophyta</taxon>
        <taxon>Spermatophyta</taxon>
        <taxon>Magnoliopsida</taxon>
        <taxon>eudicotyledons</taxon>
        <taxon>Gunneridae</taxon>
        <taxon>Pentapetalae</taxon>
        <taxon>rosids</taxon>
        <taxon>fabids</taxon>
        <taxon>Cucurbitales</taxon>
        <taxon>Cucurbitaceae</taxon>
        <taxon>Benincaseae</taxon>
        <taxon>Cucumis</taxon>
    </lineage>
</organism>
<dbReference type="Proteomes" id="UP000321947">
    <property type="component" value="Unassembled WGS sequence"/>
</dbReference>
<dbReference type="EMBL" id="SSTD01009294">
    <property type="protein sequence ID" value="TYK14447.1"/>
    <property type="molecule type" value="Genomic_DNA"/>
</dbReference>
<reference evidence="2 3" key="1">
    <citation type="submission" date="2019-08" db="EMBL/GenBank/DDBJ databases">
        <title>Draft genome sequences of two oriental melons (Cucumis melo L. var makuwa).</title>
        <authorList>
            <person name="Kwon S.-Y."/>
        </authorList>
    </citation>
    <scope>NUCLEOTIDE SEQUENCE [LARGE SCALE GENOMIC DNA]</scope>
    <source>
        <strain evidence="3">cv. Chang Bougi</strain>
        <tissue evidence="2">Leaf</tissue>
    </source>
</reference>
<dbReference type="AlphaFoldDB" id="A0A5D3CR87"/>
<sequence length="221" mass="25336">MRHVTDDFIDDANEHLHMKVEQVTTNDSDEPHTHIFIMSSFPSDFDKMDVMFLEFADKLNNPAGGSSSMGENSNTSQPSATSTLRRRAQSRLLVLESYIAANGQIPMMIAPGMEKHIGREYIEVVKGNLQRCFVFDFNDQAINRFVEYQILNTFKEFWGNYHRHFKKYSDPEEARANPPHLLNQMLELQSQPTPEGTQPLFGDEICKTVLDRRSNYSKGLG</sequence>